<dbReference type="Proteomes" id="UP000248966">
    <property type="component" value="Unassembled WGS sequence"/>
</dbReference>
<proteinExistence type="predicted"/>
<feature type="compositionally biased region" description="Basic and acidic residues" evidence="1">
    <location>
        <begin position="32"/>
        <end position="43"/>
    </location>
</feature>
<feature type="region of interest" description="Disordered" evidence="1">
    <location>
        <begin position="1"/>
        <end position="65"/>
    </location>
</feature>
<dbReference type="AlphaFoldDB" id="A0A328MXP1"/>
<comment type="caution">
    <text evidence="2">The sequence shown here is derived from an EMBL/GenBank/DDBJ whole genome shotgun (WGS) entry which is preliminary data.</text>
</comment>
<feature type="compositionally biased region" description="Low complexity" evidence="1">
    <location>
        <begin position="260"/>
        <end position="282"/>
    </location>
</feature>
<reference evidence="2 3" key="1">
    <citation type="submission" date="2018-03" db="EMBL/GenBank/DDBJ databases">
        <title>Defining the species Micromonospora saelicesensis and Micromonospora noduli under the framework of genomics.</title>
        <authorList>
            <person name="Riesco R."/>
            <person name="Trujillo M.E."/>
        </authorList>
    </citation>
    <scope>NUCLEOTIDE SEQUENCE [LARGE SCALE GENOMIC DNA]</scope>
    <source>
        <strain evidence="2 3">LAH08</strain>
    </source>
</reference>
<evidence type="ECO:0000313" key="2">
    <source>
        <dbReference type="EMBL" id="RAN94998.1"/>
    </source>
</evidence>
<organism evidence="2 3">
    <name type="scientific">Micromonospora noduli</name>
    <dbReference type="NCBI Taxonomy" id="709876"/>
    <lineage>
        <taxon>Bacteria</taxon>
        <taxon>Bacillati</taxon>
        <taxon>Actinomycetota</taxon>
        <taxon>Actinomycetes</taxon>
        <taxon>Micromonosporales</taxon>
        <taxon>Micromonosporaceae</taxon>
        <taxon>Micromonospora</taxon>
    </lineage>
</organism>
<name>A0A328MXP1_9ACTN</name>
<feature type="region of interest" description="Disordered" evidence="1">
    <location>
        <begin position="183"/>
        <end position="282"/>
    </location>
</feature>
<feature type="region of interest" description="Disordered" evidence="1">
    <location>
        <begin position="94"/>
        <end position="143"/>
    </location>
</feature>
<dbReference type="EMBL" id="PYAA01000038">
    <property type="protein sequence ID" value="RAN94998.1"/>
    <property type="molecule type" value="Genomic_DNA"/>
</dbReference>
<evidence type="ECO:0000313" key="3">
    <source>
        <dbReference type="Proteomes" id="UP000248966"/>
    </source>
</evidence>
<evidence type="ECO:0000256" key="1">
    <source>
        <dbReference type="SAM" id="MobiDB-lite"/>
    </source>
</evidence>
<accession>A0A328MXP1</accession>
<sequence>MFPAGPAHHDPDCCGGLPGITTRPGRRFRRRGGPDHPTADTKPGKSPTLPGPVTPTGRSRRRDPLGSLKVAVSGWRGYPDFMKAEWIMPICAVRAPRTGPDSGSGRRGSVQREVGARCGPARLGAGPRGIDPTQVSAPVNPASRPWRRDRLGFTEIVVSWRRGHPDIMKAEWDHARMPVCPLRARRGGGSARCEPPLDRARSRKQAPPRATRPLHPGTSTIMGARPPIKGRARTASVSRSAGRAGTMLRCRASPRRRRQPSCPCRVRPGSPRRCAAPPLAPR</sequence>
<gene>
    <name evidence="2" type="ORF">LAH08_05642</name>
</gene>
<protein>
    <submittedName>
        <fullName evidence="2">Uncharacterized protein</fullName>
    </submittedName>
</protein>